<dbReference type="AlphaFoldDB" id="A0A0H5NPQ4"/>
<name>A0A0H5NPQ4_NOCFR</name>
<dbReference type="RefSeq" id="WP_060592748.1">
    <property type="nucleotide sequence ID" value="NZ_CP031418.1"/>
</dbReference>
<evidence type="ECO:0000313" key="6">
    <source>
        <dbReference type="EMBL" id="CRY77855.1"/>
    </source>
</evidence>
<dbReference type="SUPFAM" id="SSF48498">
    <property type="entry name" value="Tetracyclin repressor-like, C-terminal domain"/>
    <property type="match status" value="1"/>
</dbReference>
<evidence type="ECO:0000259" key="5">
    <source>
        <dbReference type="PROSITE" id="PS50977"/>
    </source>
</evidence>
<dbReference type="Proteomes" id="UP000057820">
    <property type="component" value="Chromosome 1"/>
</dbReference>
<feature type="domain" description="HTH tetR-type" evidence="5">
    <location>
        <begin position="1"/>
        <end position="54"/>
    </location>
</feature>
<dbReference type="Gene3D" id="1.10.357.10">
    <property type="entry name" value="Tetracycline Repressor, domain 2"/>
    <property type="match status" value="1"/>
</dbReference>
<dbReference type="EMBL" id="LN868938">
    <property type="protein sequence ID" value="CRY77855.1"/>
    <property type="molecule type" value="Genomic_DNA"/>
</dbReference>
<evidence type="ECO:0000256" key="3">
    <source>
        <dbReference type="ARBA" id="ARBA00023163"/>
    </source>
</evidence>
<dbReference type="PANTHER" id="PTHR30055:SF234">
    <property type="entry name" value="HTH-TYPE TRANSCRIPTIONAL REGULATOR BETI"/>
    <property type="match status" value="1"/>
</dbReference>
<accession>A0A0H5NPQ4</accession>
<dbReference type="GO" id="GO:0003700">
    <property type="term" value="F:DNA-binding transcription factor activity"/>
    <property type="evidence" value="ECO:0007669"/>
    <property type="project" value="TreeGrafter"/>
</dbReference>
<dbReference type="InterPro" id="IPR009057">
    <property type="entry name" value="Homeodomain-like_sf"/>
</dbReference>
<sequence length="193" mass="20667">MQAAYEIFTEHGYRSTTVSMIAKRAGVGQGTVYRYFDSKLEILRAVFDHTAEMGFAALDIEAVAQPITSVAELTDRIADAATALTDLVQRDPRLLTILAVEASAADPELQHRVIGLERILASRLSSAIAAGVADGTVRPDVDVAAYGHLLLSLGMPSFVDAFHGRMTPARRDRHVTAISDIVVHALQVAGGGR</sequence>
<reference evidence="7" key="1">
    <citation type="submission" date="2015-03" db="EMBL/GenBank/DDBJ databases">
        <authorList>
            <consortium name="Pathogen Informatics"/>
        </authorList>
    </citation>
    <scope>NUCLEOTIDE SEQUENCE [LARGE SCALE GENOMIC DNA]</scope>
    <source>
        <strain evidence="7">NCTC11134</strain>
    </source>
</reference>
<evidence type="ECO:0000313" key="7">
    <source>
        <dbReference type="Proteomes" id="UP000057820"/>
    </source>
</evidence>
<keyword evidence="1" id="KW-0805">Transcription regulation</keyword>
<organism evidence="6 7">
    <name type="scientific">Nocardia farcinica</name>
    <dbReference type="NCBI Taxonomy" id="37329"/>
    <lineage>
        <taxon>Bacteria</taxon>
        <taxon>Bacillati</taxon>
        <taxon>Actinomycetota</taxon>
        <taxon>Actinomycetes</taxon>
        <taxon>Mycobacteriales</taxon>
        <taxon>Nocardiaceae</taxon>
        <taxon>Nocardia</taxon>
    </lineage>
</organism>
<keyword evidence="3" id="KW-0804">Transcription</keyword>
<gene>
    <name evidence="6" type="primary">fadR_4</name>
    <name evidence="6" type="ORF">ERS450000_02626</name>
</gene>
<dbReference type="PROSITE" id="PS50977">
    <property type="entry name" value="HTH_TETR_2"/>
    <property type="match status" value="1"/>
</dbReference>
<keyword evidence="2 4" id="KW-0238">DNA-binding</keyword>
<dbReference type="Gene3D" id="1.10.10.60">
    <property type="entry name" value="Homeodomain-like"/>
    <property type="match status" value="1"/>
</dbReference>
<dbReference type="GO" id="GO:0000976">
    <property type="term" value="F:transcription cis-regulatory region binding"/>
    <property type="evidence" value="ECO:0007669"/>
    <property type="project" value="TreeGrafter"/>
</dbReference>
<dbReference type="SUPFAM" id="SSF46689">
    <property type="entry name" value="Homeodomain-like"/>
    <property type="match status" value="1"/>
</dbReference>
<protein>
    <submittedName>
        <fullName evidence="6">Fatty acid metabolism regulator protein</fullName>
    </submittedName>
</protein>
<evidence type="ECO:0000256" key="2">
    <source>
        <dbReference type="ARBA" id="ARBA00023125"/>
    </source>
</evidence>
<evidence type="ECO:0000256" key="4">
    <source>
        <dbReference type="PROSITE-ProRule" id="PRU00335"/>
    </source>
</evidence>
<dbReference type="KEGG" id="nfr:ERS450000_02626"/>
<dbReference type="PANTHER" id="PTHR30055">
    <property type="entry name" value="HTH-TYPE TRANSCRIPTIONAL REGULATOR RUTR"/>
    <property type="match status" value="1"/>
</dbReference>
<dbReference type="InterPro" id="IPR050109">
    <property type="entry name" value="HTH-type_TetR-like_transc_reg"/>
</dbReference>
<proteinExistence type="predicted"/>
<dbReference type="InterPro" id="IPR023772">
    <property type="entry name" value="DNA-bd_HTH_TetR-type_CS"/>
</dbReference>
<feature type="DNA-binding region" description="H-T-H motif" evidence="4">
    <location>
        <begin position="17"/>
        <end position="36"/>
    </location>
</feature>
<dbReference type="Pfam" id="PF00440">
    <property type="entry name" value="TetR_N"/>
    <property type="match status" value="1"/>
</dbReference>
<dbReference type="PROSITE" id="PS01081">
    <property type="entry name" value="HTH_TETR_1"/>
    <property type="match status" value="1"/>
</dbReference>
<evidence type="ECO:0000256" key="1">
    <source>
        <dbReference type="ARBA" id="ARBA00023015"/>
    </source>
</evidence>
<dbReference type="InterPro" id="IPR001647">
    <property type="entry name" value="HTH_TetR"/>
</dbReference>
<dbReference type="InterPro" id="IPR036271">
    <property type="entry name" value="Tet_transcr_reg_TetR-rel_C_sf"/>
</dbReference>